<comment type="catalytic activity">
    <reaction evidence="9 11">
        <text>tRNA(Tyr) + L-tyrosine + ATP = L-tyrosyl-tRNA(Tyr) + AMP + diphosphate + H(+)</text>
        <dbReference type="Rhea" id="RHEA:10220"/>
        <dbReference type="Rhea" id="RHEA-COMP:9706"/>
        <dbReference type="Rhea" id="RHEA-COMP:9707"/>
        <dbReference type="ChEBI" id="CHEBI:15378"/>
        <dbReference type="ChEBI" id="CHEBI:30616"/>
        <dbReference type="ChEBI" id="CHEBI:33019"/>
        <dbReference type="ChEBI" id="CHEBI:58315"/>
        <dbReference type="ChEBI" id="CHEBI:78442"/>
        <dbReference type="ChEBI" id="CHEBI:78536"/>
        <dbReference type="ChEBI" id="CHEBI:456215"/>
        <dbReference type="EC" id="6.1.1.1"/>
    </reaction>
</comment>
<feature type="binding site" evidence="11">
    <location>
        <position position="177"/>
    </location>
    <ligand>
        <name>L-tyrosine</name>
        <dbReference type="ChEBI" id="CHEBI:58315"/>
    </ligand>
</feature>
<sequence length="429" mass="48814">MKNFIEELTWRGMIHTVMPGTEEQLMKEQTAGYVGIDPTADSLHIGHLVSVMILKHFQNCGHKPYVLVGGATGMIGDPSMKSAERNLLSLETLRHNQEAIKRQLSRFLDFNSDRPNAAVMVNNYDWMKDYLFLDFIRDIGKHITVNYMMSKDSVQKRLSGEAREGLSFTEFSYQLIQGYDFLYLNKHENCKLQMGGSDQWGNITTGTELIRRITGNEAYALVCPLITKADGGKFGKTESGNVWLDANYTSPYAFYQFWMNVSDEDARKYIKIFTMLTREEIEQAIEQHDKEPHLRILQKMLAKEVTIMVHGEHEYQKAVDASAILFGNATSEALKKLDERTFLSVFEGVPQFDLSKDKLGGNVLDLLAVDSKVFPSKGECRKMIQANGLSINKEKYADINGALTAEYLINGKYILVQKGKKNYFILKFI</sequence>
<reference evidence="14" key="1">
    <citation type="submission" date="2020-10" db="EMBL/GenBank/DDBJ databases">
        <authorList>
            <person name="Gilroy R."/>
        </authorList>
    </citation>
    <scope>NUCLEOTIDE SEQUENCE</scope>
    <source>
        <strain evidence="14">15467</strain>
    </source>
</reference>
<dbReference type="PROSITE" id="PS00178">
    <property type="entry name" value="AA_TRNA_LIGASE_I"/>
    <property type="match status" value="1"/>
</dbReference>
<dbReference type="Pfam" id="PF00579">
    <property type="entry name" value="tRNA-synt_1b"/>
    <property type="match status" value="1"/>
</dbReference>
<evidence type="ECO:0000259" key="13">
    <source>
        <dbReference type="Pfam" id="PF22421"/>
    </source>
</evidence>
<dbReference type="SUPFAM" id="SSF55174">
    <property type="entry name" value="Alpha-L RNA-binding motif"/>
    <property type="match status" value="1"/>
</dbReference>
<protein>
    <recommendedName>
        <fullName evidence="11">Tyrosine--tRNA ligase</fullName>
        <ecNumber evidence="11">6.1.1.1</ecNumber>
    </recommendedName>
    <alternativeName>
        <fullName evidence="11">Tyrosyl-tRNA synthetase</fullName>
        <shortName evidence="11">TyrRS</shortName>
    </alternativeName>
</protein>
<dbReference type="Proteomes" id="UP000823635">
    <property type="component" value="Unassembled WGS sequence"/>
</dbReference>
<dbReference type="InterPro" id="IPR036986">
    <property type="entry name" value="S4_RNA-bd_sf"/>
</dbReference>
<dbReference type="InterPro" id="IPR014729">
    <property type="entry name" value="Rossmann-like_a/b/a_fold"/>
</dbReference>
<evidence type="ECO:0000256" key="2">
    <source>
        <dbReference type="ARBA" id="ARBA00022490"/>
    </source>
</evidence>
<dbReference type="Gene3D" id="3.40.50.620">
    <property type="entry name" value="HUPs"/>
    <property type="match status" value="1"/>
</dbReference>
<dbReference type="InterPro" id="IPR024107">
    <property type="entry name" value="Tyr-tRNA-ligase_bac_1"/>
</dbReference>
<keyword evidence="7 11" id="KW-0648">Protein biosynthesis</keyword>
<dbReference type="AlphaFoldDB" id="A0A9D9DMR5"/>
<feature type="short sequence motif" description="'KMSKS' region" evidence="11">
    <location>
        <begin position="233"/>
        <end position="237"/>
    </location>
</feature>
<organism evidence="14 15">
    <name type="scientific">Candidatus Egerieousia excrementavium</name>
    <dbReference type="NCBI Taxonomy" id="2840778"/>
    <lineage>
        <taxon>Bacteria</taxon>
        <taxon>Pseudomonadati</taxon>
        <taxon>Bacteroidota</taxon>
        <taxon>Bacteroidia</taxon>
        <taxon>Bacteroidales</taxon>
        <taxon>Candidatus Egerieousia</taxon>
    </lineage>
</organism>
<feature type="short sequence motif" description="'HIGH' region" evidence="11">
    <location>
        <begin position="38"/>
        <end position="47"/>
    </location>
</feature>
<evidence type="ECO:0000256" key="11">
    <source>
        <dbReference type="HAMAP-Rule" id="MF_02006"/>
    </source>
</evidence>
<dbReference type="PANTHER" id="PTHR11766:SF0">
    <property type="entry name" value="TYROSINE--TRNA LIGASE, MITOCHONDRIAL"/>
    <property type="match status" value="1"/>
</dbReference>
<feature type="binding site" evidence="11">
    <location>
        <position position="236"/>
    </location>
    <ligand>
        <name>ATP</name>
        <dbReference type="ChEBI" id="CHEBI:30616"/>
    </ligand>
</feature>
<dbReference type="PANTHER" id="PTHR11766">
    <property type="entry name" value="TYROSYL-TRNA SYNTHETASE"/>
    <property type="match status" value="1"/>
</dbReference>
<comment type="caution">
    <text evidence="14">The sequence shown here is derived from an EMBL/GenBank/DDBJ whole genome shotgun (WGS) entry which is preliminary data.</text>
</comment>
<dbReference type="PRINTS" id="PR01040">
    <property type="entry name" value="TRNASYNTHTYR"/>
</dbReference>
<evidence type="ECO:0000256" key="9">
    <source>
        <dbReference type="ARBA" id="ARBA00048248"/>
    </source>
</evidence>
<evidence type="ECO:0000313" key="15">
    <source>
        <dbReference type="Proteomes" id="UP000823635"/>
    </source>
</evidence>
<evidence type="ECO:0000256" key="8">
    <source>
        <dbReference type="ARBA" id="ARBA00023146"/>
    </source>
</evidence>
<proteinExistence type="inferred from homology"/>
<evidence type="ECO:0000256" key="5">
    <source>
        <dbReference type="ARBA" id="ARBA00022840"/>
    </source>
</evidence>
<dbReference type="SUPFAM" id="SSF52374">
    <property type="entry name" value="Nucleotidylyl transferase"/>
    <property type="match status" value="1"/>
</dbReference>
<dbReference type="InterPro" id="IPR002307">
    <property type="entry name" value="Tyr-tRNA-ligase"/>
</dbReference>
<name>A0A9D9DMR5_9BACT</name>
<dbReference type="InterPro" id="IPR002305">
    <property type="entry name" value="aa-tRNA-synth_Ic"/>
</dbReference>
<evidence type="ECO:0000256" key="10">
    <source>
        <dbReference type="ARBA" id="ARBA00060965"/>
    </source>
</evidence>
<keyword evidence="8 11" id="KW-0030">Aminoacyl-tRNA synthetase</keyword>
<accession>A0A9D9DMR5</accession>
<reference evidence="14" key="2">
    <citation type="journal article" date="2021" name="PeerJ">
        <title>Extensive microbial diversity within the chicken gut microbiome revealed by metagenomics and culture.</title>
        <authorList>
            <person name="Gilroy R."/>
            <person name="Ravi A."/>
            <person name="Getino M."/>
            <person name="Pursley I."/>
            <person name="Horton D.L."/>
            <person name="Alikhan N.F."/>
            <person name="Baker D."/>
            <person name="Gharbi K."/>
            <person name="Hall N."/>
            <person name="Watson M."/>
            <person name="Adriaenssens E.M."/>
            <person name="Foster-Nyarko E."/>
            <person name="Jarju S."/>
            <person name="Secka A."/>
            <person name="Antonio M."/>
            <person name="Oren A."/>
            <person name="Chaudhuri R.R."/>
            <person name="La Ragione R."/>
            <person name="Hildebrand F."/>
            <person name="Pallen M.J."/>
        </authorList>
    </citation>
    <scope>NUCLEOTIDE SEQUENCE</scope>
    <source>
        <strain evidence="14">15467</strain>
    </source>
</reference>
<dbReference type="EC" id="6.1.1.1" evidence="11"/>
<comment type="subunit">
    <text evidence="11">Homodimer.</text>
</comment>
<dbReference type="Pfam" id="PF22421">
    <property type="entry name" value="SYY_C-terminal"/>
    <property type="match status" value="1"/>
</dbReference>
<gene>
    <name evidence="11" type="primary">tyrS</name>
    <name evidence="14" type="ORF">IAC68_06305</name>
</gene>
<comment type="subcellular location">
    <subcellularLocation>
        <location evidence="1 11">Cytoplasm</location>
    </subcellularLocation>
</comment>
<feature type="binding site" evidence="11">
    <location>
        <position position="173"/>
    </location>
    <ligand>
        <name>L-tyrosine</name>
        <dbReference type="ChEBI" id="CHEBI:58315"/>
    </ligand>
</feature>
<comment type="function">
    <text evidence="11">Catalyzes the attachment of tyrosine to tRNA(Tyr) in a two-step reaction: tyrosine is first activated by ATP to form Tyr-AMP and then transferred to the acceptor end of tRNA(Tyr).</text>
</comment>
<dbReference type="CDD" id="cd00805">
    <property type="entry name" value="TyrRS_core"/>
    <property type="match status" value="1"/>
</dbReference>
<dbReference type="Gene3D" id="1.10.240.10">
    <property type="entry name" value="Tyrosyl-Transfer RNA Synthetase"/>
    <property type="match status" value="1"/>
</dbReference>
<evidence type="ECO:0000256" key="7">
    <source>
        <dbReference type="ARBA" id="ARBA00022917"/>
    </source>
</evidence>
<dbReference type="PROSITE" id="PS50889">
    <property type="entry name" value="S4"/>
    <property type="match status" value="1"/>
</dbReference>
<keyword evidence="3 11" id="KW-0436">Ligase</keyword>
<dbReference type="Gene3D" id="3.10.290.10">
    <property type="entry name" value="RNA-binding S4 domain"/>
    <property type="match status" value="1"/>
</dbReference>
<dbReference type="GO" id="GO:0006437">
    <property type="term" value="P:tyrosyl-tRNA aminoacylation"/>
    <property type="evidence" value="ECO:0007669"/>
    <property type="project" value="UniProtKB-UniRule"/>
</dbReference>
<dbReference type="GO" id="GO:0005524">
    <property type="term" value="F:ATP binding"/>
    <property type="evidence" value="ECO:0007669"/>
    <property type="project" value="UniProtKB-UniRule"/>
</dbReference>
<dbReference type="EMBL" id="JADINB010000136">
    <property type="protein sequence ID" value="MBO8429523.1"/>
    <property type="molecule type" value="Genomic_DNA"/>
</dbReference>
<dbReference type="FunFam" id="3.40.50.620:FF:000008">
    <property type="entry name" value="Tyrosine--tRNA ligase"/>
    <property type="match status" value="1"/>
</dbReference>
<dbReference type="FunFam" id="1.10.240.10:FF:000001">
    <property type="entry name" value="Tyrosine--tRNA ligase"/>
    <property type="match status" value="1"/>
</dbReference>
<feature type="domain" description="Tyrosine--tRNA ligase SYY-like C-terminal" evidence="13">
    <location>
        <begin position="344"/>
        <end position="425"/>
    </location>
</feature>
<dbReference type="GO" id="GO:0005829">
    <property type="term" value="C:cytosol"/>
    <property type="evidence" value="ECO:0007669"/>
    <property type="project" value="TreeGrafter"/>
</dbReference>
<evidence type="ECO:0000256" key="1">
    <source>
        <dbReference type="ARBA" id="ARBA00004496"/>
    </source>
</evidence>
<keyword evidence="5 11" id="KW-0067">ATP-binding</keyword>
<keyword evidence="6 12" id="KW-0694">RNA-binding</keyword>
<evidence type="ECO:0000256" key="3">
    <source>
        <dbReference type="ARBA" id="ARBA00022598"/>
    </source>
</evidence>
<dbReference type="GO" id="GO:0004831">
    <property type="term" value="F:tyrosine-tRNA ligase activity"/>
    <property type="evidence" value="ECO:0007669"/>
    <property type="project" value="UniProtKB-UniRule"/>
</dbReference>
<dbReference type="HAMAP" id="MF_02006">
    <property type="entry name" value="Tyr_tRNA_synth_type1"/>
    <property type="match status" value="1"/>
</dbReference>
<feature type="binding site" evidence="11">
    <location>
        <position position="33"/>
    </location>
    <ligand>
        <name>L-tyrosine</name>
        <dbReference type="ChEBI" id="CHEBI:58315"/>
    </ligand>
</feature>
<comment type="similarity">
    <text evidence="10 11">Belongs to the class-I aminoacyl-tRNA synthetase family. TyrS type 1 subfamily.</text>
</comment>
<keyword evidence="4 11" id="KW-0547">Nucleotide-binding</keyword>
<dbReference type="InterPro" id="IPR001412">
    <property type="entry name" value="aa-tRNA-synth_I_CS"/>
</dbReference>
<dbReference type="GO" id="GO:0003723">
    <property type="term" value="F:RNA binding"/>
    <property type="evidence" value="ECO:0007669"/>
    <property type="project" value="UniProtKB-KW"/>
</dbReference>
<dbReference type="NCBIfam" id="TIGR00234">
    <property type="entry name" value="tyrS"/>
    <property type="match status" value="1"/>
</dbReference>
<dbReference type="InterPro" id="IPR024088">
    <property type="entry name" value="Tyr-tRNA-ligase_bac-type"/>
</dbReference>
<dbReference type="InterPro" id="IPR054608">
    <property type="entry name" value="SYY-like_C"/>
</dbReference>
<evidence type="ECO:0000256" key="6">
    <source>
        <dbReference type="ARBA" id="ARBA00022884"/>
    </source>
</evidence>
<keyword evidence="2 11" id="KW-0963">Cytoplasm</keyword>
<evidence type="ECO:0000256" key="4">
    <source>
        <dbReference type="ARBA" id="ARBA00022741"/>
    </source>
</evidence>
<dbReference type="GO" id="GO:0042803">
    <property type="term" value="F:protein homodimerization activity"/>
    <property type="evidence" value="ECO:0007669"/>
    <property type="project" value="UniProtKB-ARBA"/>
</dbReference>
<evidence type="ECO:0000256" key="12">
    <source>
        <dbReference type="PROSITE-ProRule" id="PRU00182"/>
    </source>
</evidence>
<evidence type="ECO:0000313" key="14">
    <source>
        <dbReference type="EMBL" id="MBO8429523.1"/>
    </source>
</evidence>